<protein>
    <submittedName>
        <fullName evidence="1">Uncharacterized protein</fullName>
    </submittedName>
</protein>
<dbReference type="Proteomes" id="UP000011932">
    <property type="component" value="Chromosome"/>
</dbReference>
<dbReference type="KEGG" id="man:A11S_2162"/>
<gene>
    <name evidence="1" type="ORF">A11S_2162</name>
</gene>
<name>M4VKD0_9BACT</name>
<accession>M4VKD0</accession>
<dbReference type="HOGENOM" id="CLU_2634080_0_0_5"/>
<organism evidence="1 2">
    <name type="scientific">Micavibrio aeruginosavorus EPB</name>
    <dbReference type="NCBI Taxonomy" id="349215"/>
    <lineage>
        <taxon>Bacteria</taxon>
        <taxon>Pseudomonadati</taxon>
        <taxon>Bdellovibrionota</taxon>
        <taxon>Bdellovibrionia</taxon>
        <taxon>Bdellovibrionales</taxon>
        <taxon>Pseudobdellovibrionaceae</taxon>
        <taxon>Micavibrio</taxon>
    </lineage>
</organism>
<dbReference type="RefSeq" id="WP_015468474.1">
    <property type="nucleotide sequence ID" value="NC_020812.1"/>
</dbReference>
<dbReference type="AlphaFoldDB" id="M4VKD0"/>
<sequence>MMRKTNTQIRAEAYYSGKEQLVKAITALANHIHAPPPSQRKMPEKIVAHDISQIRQAHYKICEIADMYGLDLPALEI</sequence>
<reference evidence="1 2" key="1">
    <citation type="journal article" date="2013" name="ISME J.">
        <title>By their genes ye shall know them: genomic signatures of predatory bacteria.</title>
        <authorList>
            <person name="Pasternak Z."/>
            <person name="Pietrokovski S."/>
            <person name="Rotem O."/>
            <person name="Gophna U."/>
            <person name="Lurie-Weinberger M.N."/>
            <person name="Jurkevitch E."/>
        </authorList>
    </citation>
    <scope>NUCLEOTIDE SEQUENCE [LARGE SCALE GENOMIC DNA]</scope>
    <source>
        <strain evidence="1">EPB</strain>
    </source>
</reference>
<evidence type="ECO:0000313" key="1">
    <source>
        <dbReference type="EMBL" id="AGH98960.1"/>
    </source>
</evidence>
<dbReference type="EMBL" id="CP003538">
    <property type="protein sequence ID" value="AGH98960.1"/>
    <property type="molecule type" value="Genomic_DNA"/>
</dbReference>
<proteinExistence type="predicted"/>
<dbReference type="STRING" id="349215.A11S_2162"/>
<evidence type="ECO:0000313" key="2">
    <source>
        <dbReference type="Proteomes" id="UP000011932"/>
    </source>
</evidence>